<dbReference type="AlphaFoldDB" id="Q0RSA6"/>
<evidence type="ECO:0000313" key="1">
    <source>
        <dbReference type="EMBL" id="CAJ59558.1"/>
    </source>
</evidence>
<accession>Q0RSA6</accession>
<sequence length="55" mass="6368">MIGYRMLIVRERSRICHPYVPALRSHWYGYTGFVPLSPSRRSSVRRPDAHCAPPA</sequence>
<dbReference type="STRING" id="326424.FRAAL0892"/>
<keyword evidence="2" id="KW-1185">Reference proteome</keyword>
<gene>
    <name evidence="1" type="ordered locus">FRAAL0892</name>
</gene>
<evidence type="ECO:0000313" key="2">
    <source>
        <dbReference type="Proteomes" id="UP000000657"/>
    </source>
</evidence>
<protein>
    <submittedName>
        <fullName evidence="1">Uncharacterized protein</fullName>
    </submittedName>
</protein>
<dbReference type="EMBL" id="CT573213">
    <property type="protein sequence ID" value="CAJ59558.1"/>
    <property type="molecule type" value="Genomic_DNA"/>
</dbReference>
<dbReference type="Proteomes" id="UP000000657">
    <property type="component" value="Chromosome"/>
</dbReference>
<dbReference type="KEGG" id="fal:FRAAL0892"/>
<organism evidence="1 2">
    <name type="scientific">Frankia alni (strain DSM 45986 / CECT 9034 / ACN14a)</name>
    <dbReference type="NCBI Taxonomy" id="326424"/>
    <lineage>
        <taxon>Bacteria</taxon>
        <taxon>Bacillati</taxon>
        <taxon>Actinomycetota</taxon>
        <taxon>Actinomycetes</taxon>
        <taxon>Frankiales</taxon>
        <taxon>Frankiaceae</taxon>
        <taxon>Frankia</taxon>
    </lineage>
</organism>
<dbReference type="HOGENOM" id="CLU_3025647_0_0_11"/>
<name>Q0RSA6_FRAAA</name>
<reference evidence="1 2" key="1">
    <citation type="journal article" date="2007" name="Genome Res.">
        <title>Genome characteristics of facultatively symbiotic Frankia sp. strains reflect host range and host plant biogeography.</title>
        <authorList>
            <person name="Normand P."/>
            <person name="Lapierre P."/>
            <person name="Tisa L.S."/>
            <person name="Gogarten J.P."/>
            <person name="Alloisio N."/>
            <person name="Bagnarol E."/>
            <person name="Bassi C.A."/>
            <person name="Berry A.M."/>
            <person name="Bickhart D.M."/>
            <person name="Choisne N."/>
            <person name="Couloux A."/>
            <person name="Cournoyer B."/>
            <person name="Cruveiller S."/>
            <person name="Daubin V."/>
            <person name="Demange N."/>
            <person name="Francino M.P."/>
            <person name="Goltsman E."/>
            <person name="Huang Y."/>
            <person name="Kopp O.R."/>
            <person name="Labarre L."/>
            <person name="Lapidus A."/>
            <person name="Lavire C."/>
            <person name="Marechal J."/>
            <person name="Martinez M."/>
            <person name="Mastronunzio J.E."/>
            <person name="Mullin B.C."/>
            <person name="Niemann J."/>
            <person name="Pujic P."/>
            <person name="Rawnsley T."/>
            <person name="Rouy Z."/>
            <person name="Schenowitz C."/>
            <person name="Sellstedt A."/>
            <person name="Tavares F."/>
            <person name="Tomkins J.P."/>
            <person name="Vallenet D."/>
            <person name="Valverde C."/>
            <person name="Wall L.G."/>
            <person name="Wang Y."/>
            <person name="Medigue C."/>
            <person name="Benson D.R."/>
        </authorList>
    </citation>
    <scope>NUCLEOTIDE SEQUENCE [LARGE SCALE GENOMIC DNA]</scope>
    <source>
        <strain evidence="2">DSM 45986 / CECT 9034 / ACN14a</strain>
    </source>
</reference>
<proteinExistence type="predicted"/>